<name>A0A0A2W4R8_BEABA</name>
<dbReference type="Gene3D" id="3.40.250.10">
    <property type="entry name" value="Rhodanese-like domain"/>
    <property type="match status" value="1"/>
</dbReference>
<dbReference type="PROSITE" id="PS50206">
    <property type="entry name" value="RHODANESE_3"/>
    <property type="match status" value="1"/>
</dbReference>
<dbReference type="Proteomes" id="UP000030106">
    <property type="component" value="Unassembled WGS sequence"/>
</dbReference>
<dbReference type="HOGENOM" id="CLU_1517616_0_0_1"/>
<dbReference type="Pfam" id="PF00581">
    <property type="entry name" value="Rhodanese"/>
    <property type="match status" value="1"/>
</dbReference>
<accession>A0A0A2W4R8</accession>
<proteinExistence type="predicted"/>
<reference evidence="2 3" key="1">
    <citation type="submission" date="2012-10" db="EMBL/GenBank/DDBJ databases">
        <title>Genome sequencing and analysis of entomopathogenic fungi Beauveria bassiana D1-5.</title>
        <authorList>
            <person name="Li Q."/>
            <person name="Wang L."/>
            <person name="Zhang Z."/>
            <person name="Wang Q."/>
            <person name="Ren J."/>
            <person name="Wang M."/>
            <person name="Xu W."/>
            <person name="Wang J."/>
            <person name="Lu Y."/>
            <person name="Du Q."/>
            <person name="Sun Z."/>
        </authorList>
    </citation>
    <scope>NUCLEOTIDE SEQUENCE [LARGE SCALE GENOMIC DNA]</scope>
    <source>
        <strain evidence="2 3">D1-5</strain>
    </source>
</reference>
<protein>
    <submittedName>
        <fullName evidence="2">Inner membrane protein ygaP</fullName>
    </submittedName>
</protein>
<dbReference type="InterPro" id="IPR036873">
    <property type="entry name" value="Rhodanese-like_dom_sf"/>
</dbReference>
<sequence length="177" mass="18813">MTISSILPEEAKKLIASGAALIDIREPDEHARENIPEAHLMPLSAIENGARLGPLDPHDVVIFHCQSGMRSSQHAEKLAALAEPAQVMLLAGGLEAWKKGGQEVLADKSQPLPIMRQVQIVAGDVVQPKQGGPKLQVVEVQGEDLICVPAATLGADKLTLKADSVSLYQEEGDFGVC</sequence>
<dbReference type="InterPro" id="IPR001763">
    <property type="entry name" value="Rhodanese-like_dom"/>
</dbReference>
<dbReference type="SUPFAM" id="SSF52821">
    <property type="entry name" value="Rhodanese/Cell cycle control phosphatase"/>
    <property type="match status" value="1"/>
</dbReference>
<dbReference type="AlphaFoldDB" id="A0A0A2W4R8"/>
<evidence type="ECO:0000313" key="3">
    <source>
        <dbReference type="Proteomes" id="UP000030106"/>
    </source>
</evidence>
<evidence type="ECO:0000259" key="1">
    <source>
        <dbReference type="PROSITE" id="PS50206"/>
    </source>
</evidence>
<dbReference type="PANTHER" id="PTHR44086">
    <property type="entry name" value="THIOSULFATE SULFURTRANSFERASE RDL2, MITOCHONDRIAL-RELATED"/>
    <property type="match status" value="1"/>
</dbReference>
<comment type="caution">
    <text evidence="2">The sequence shown here is derived from an EMBL/GenBank/DDBJ whole genome shotgun (WGS) entry which is preliminary data.</text>
</comment>
<dbReference type="SMART" id="SM00450">
    <property type="entry name" value="RHOD"/>
    <property type="match status" value="1"/>
</dbReference>
<organism evidence="2 3">
    <name type="scientific">Beauveria bassiana D1-5</name>
    <dbReference type="NCBI Taxonomy" id="1245745"/>
    <lineage>
        <taxon>Eukaryota</taxon>
        <taxon>Fungi</taxon>
        <taxon>Dikarya</taxon>
        <taxon>Ascomycota</taxon>
        <taxon>Pezizomycotina</taxon>
        <taxon>Sordariomycetes</taxon>
        <taxon>Hypocreomycetidae</taxon>
        <taxon>Hypocreales</taxon>
        <taxon>Cordycipitaceae</taxon>
        <taxon>Beauveria</taxon>
    </lineage>
</organism>
<dbReference type="EMBL" id="ANFO01000032">
    <property type="protein sequence ID" value="KGQ13632.1"/>
    <property type="molecule type" value="Genomic_DNA"/>
</dbReference>
<feature type="domain" description="Rhodanese" evidence="1">
    <location>
        <begin position="15"/>
        <end position="106"/>
    </location>
</feature>
<gene>
    <name evidence="2" type="ORF">BBAD15_g477</name>
</gene>
<dbReference type="PANTHER" id="PTHR44086:SF10">
    <property type="entry name" value="THIOSULFATE SULFURTRANSFERASE_RHODANESE-LIKE DOMAIN-CONTAINING PROTEIN 3"/>
    <property type="match status" value="1"/>
</dbReference>
<evidence type="ECO:0000313" key="2">
    <source>
        <dbReference type="EMBL" id="KGQ13632.1"/>
    </source>
</evidence>
<dbReference type="GO" id="GO:0004792">
    <property type="term" value="F:thiosulfate-cyanide sulfurtransferase activity"/>
    <property type="evidence" value="ECO:0007669"/>
    <property type="project" value="TreeGrafter"/>
</dbReference>